<proteinExistence type="inferred from homology"/>
<evidence type="ECO:0000313" key="13">
    <source>
        <dbReference type="Proteomes" id="UP000249723"/>
    </source>
</evidence>
<keyword evidence="8" id="KW-0539">Nucleus</keyword>
<dbReference type="CDD" id="cd11369">
    <property type="entry name" value="RNase_PH_RRP43"/>
    <property type="match status" value="1"/>
</dbReference>
<dbReference type="InterPro" id="IPR020568">
    <property type="entry name" value="Ribosomal_Su5_D2-typ_SF"/>
</dbReference>
<dbReference type="InterPro" id="IPR050590">
    <property type="entry name" value="Exosome_comp_Rrp42_subfam"/>
</dbReference>
<keyword evidence="4" id="KW-0963">Cytoplasm</keyword>
<evidence type="ECO:0000256" key="2">
    <source>
        <dbReference type="ARBA" id="ARBA00004604"/>
    </source>
</evidence>
<keyword evidence="6" id="KW-0271">Exosome</keyword>
<dbReference type="InterPro" id="IPR036345">
    <property type="entry name" value="ExoRNase_PH_dom2_sf"/>
</dbReference>
<dbReference type="GO" id="GO:0071038">
    <property type="term" value="P:TRAMP-dependent tRNA surveillance pathway"/>
    <property type="evidence" value="ECO:0007669"/>
    <property type="project" value="TreeGrafter"/>
</dbReference>
<dbReference type="GO" id="GO:0000177">
    <property type="term" value="C:cytoplasmic exosome (RNase complex)"/>
    <property type="evidence" value="ECO:0007669"/>
    <property type="project" value="TreeGrafter"/>
</dbReference>
<dbReference type="GO" id="GO:0034476">
    <property type="term" value="P:U5 snRNA 3'-end processing"/>
    <property type="evidence" value="ECO:0007669"/>
    <property type="project" value="TreeGrafter"/>
</dbReference>
<evidence type="ECO:0000256" key="7">
    <source>
        <dbReference type="ARBA" id="ARBA00022884"/>
    </source>
</evidence>
<comment type="similarity">
    <text evidence="3">Belongs to the RNase PH family.</text>
</comment>
<dbReference type="PANTHER" id="PTHR11097">
    <property type="entry name" value="EXOSOME COMPLEX EXONUCLEASE RIBOSOMAL RNA PROCESSING PROTEIN"/>
    <property type="match status" value="1"/>
</dbReference>
<dbReference type="OrthoDB" id="45882at2759"/>
<dbReference type="GO" id="GO:0005730">
    <property type="term" value="C:nucleolus"/>
    <property type="evidence" value="ECO:0007669"/>
    <property type="project" value="UniProtKB-SubCell"/>
</dbReference>
<dbReference type="EMBL" id="FMWP01000018">
    <property type="protein sequence ID" value="SCZ92688.1"/>
    <property type="molecule type" value="Genomic_DNA"/>
</dbReference>
<sequence length="349" mass="38003">MSIENEANDASAGPSSLTPALFKRLHPKPYLERFLQERLRPDGRPLDDEHAAWRDASINIGSIATAPSSALVRLGKTTVVCGITLEIAPPDMATPTHGFIGGSRQDRRECSYLLRCSTYRSYPFPKISVPNIDLPPLCSSLFRPGPPADEAQVLSSRLRDTLLSSNYVPLDSLCIEPSKAAWVIYLDLICLNYDGSVLDASVLAAVAAIRNLKLPQATWDVDTLSTICEPISDEQPGRALQLAETIPLTLSFGLYEELVPVLRQRLSDPQKLTEKPLHTDSDLLPDPTLFESQLCTSQISITVSSSSLRLLQVQQSGATGSKSSVEILKASLGQARTRAKQLLVLLNSS</sequence>
<dbReference type="GO" id="GO:0034475">
    <property type="term" value="P:U4 snRNA 3'-end processing"/>
    <property type="evidence" value="ECO:0007669"/>
    <property type="project" value="TreeGrafter"/>
</dbReference>
<dbReference type="InterPro" id="IPR027408">
    <property type="entry name" value="PNPase/RNase_PH_dom_sf"/>
</dbReference>
<dbReference type="Gene3D" id="3.30.230.70">
    <property type="entry name" value="GHMP Kinase, N-terminal domain"/>
    <property type="match status" value="1"/>
</dbReference>
<dbReference type="Proteomes" id="UP000249723">
    <property type="component" value="Unassembled WGS sequence"/>
</dbReference>
<dbReference type="GO" id="GO:0035925">
    <property type="term" value="F:mRNA 3'-UTR AU-rich region binding"/>
    <property type="evidence" value="ECO:0007669"/>
    <property type="project" value="TreeGrafter"/>
</dbReference>
<dbReference type="InterPro" id="IPR033196">
    <property type="entry name" value="Rrp43"/>
</dbReference>
<keyword evidence="5" id="KW-0698">rRNA processing</keyword>
<protein>
    <recommendedName>
        <fullName evidence="9">Ribosomal RNA-processing protein 43</fullName>
    </recommendedName>
</protein>
<evidence type="ECO:0000256" key="9">
    <source>
        <dbReference type="ARBA" id="ARBA00030617"/>
    </source>
</evidence>
<feature type="domain" description="Exoribonuclease phosphorolytic" evidence="11">
    <location>
        <begin position="54"/>
        <end position="215"/>
    </location>
</feature>
<accession>A0A2X0KLK8</accession>
<evidence type="ECO:0000256" key="10">
    <source>
        <dbReference type="SAM" id="MobiDB-lite"/>
    </source>
</evidence>
<keyword evidence="7" id="KW-0694">RNA-binding</keyword>
<dbReference type="SUPFAM" id="SSF54211">
    <property type="entry name" value="Ribosomal protein S5 domain 2-like"/>
    <property type="match status" value="1"/>
</dbReference>
<reference evidence="13" key="1">
    <citation type="submission" date="2016-10" db="EMBL/GenBank/DDBJ databases">
        <authorList>
            <person name="Jeantristanb JTB J.-T."/>
            <person name="Ricardo R."/>
        </authorList>
    </citation>
    <scope>NUCLEOTIDE SEQUENCE [LARGE SCALE GENOMIC DNA]</scope>
</reference>
<dbReference type="InterPro" id="IPR001247">
    <property type="entry name" value="ExoRNase_PH_dom1"/>
</dbReference>
<dbReference type="PANTHER" id="PTHR11097:SF9">
    <property type="entry name" value="EXOSOME COMPLEX COMPONENT RRP43"/>
    <property type="match status" value="1"/>
</dbReference>
<dbReference type="GO" id="GO:0071028">
    <property type="term" value="P:nuclear mRNA surveillance"/>
    <property type="evidence" value="ECO:0007669"/>
    <property type="project" value="TreeGrafter"/>
</dbReference>
<evidence type="ECO:0000256" key="3">
    <source>
        <dbReference type="ARBA" id="ARBA00006678"/>
    </source>
</evidence>
<dbReference type="GO" id="GO:0016075">
    <property type="term" value="P:rRNA catabolic process"/>
    <property type="evidence" value="ECO:0007669"/>
    <property type="project" value="TreeGrafter"/>
</dbReference>
<dbReference type="GO" id="GO:0034473">
    <property type="term" value="P:U1 snRNA 3'-end processing"/>
    <property type="evidence" value="ECO:0007669"/>
    <property type="project" value="TreeGrafter"/>
</dbReference>
<gene>
    <name evidence="12" type="ORF">BZ3500_MVSOF-1268-A1-R1_CHR5-2G08106</name>
</gene>
<dbReference type="GO" id="GO:0000467">
    <property type="term" value="P:exonucleolytic trimming to generate mature 3'-end of 5.8S rRNA from tricistronic rRNA transcript (SSU-rRNA, 5.8S rRNA, LSU-rRNA)"/>
    <property type="evidence" value="ECO:0007669"/>
    <property type="project" value="TreeGrafter"/>
</dbReference>
<evidence type="ECO:0000256" key="1">
    <source>
        <dbReference type="ARBA" id="ARBA00004496"/>
    </source>
</evidence>
<dbReference type="GO" id="GO:0000176">
    <property type="term" value="C:nuclear exosome (RNase complex)"/>
    <property type="evidence" value="ECO:0007669"/>
    <property type="project" value="TreeGrafter"/>
</dbReference>
<name>A0A2X0KLK8_9BASI</name>
<evidence type="ECO:0000256" key="4">
    <source>
        <dbReference type="ARBA" id="ARBA00022490"/>
    </source>
</evidence>
<dbReference type="GO" id="GO:0071035">
    <property type="term" value="P:nuclear polyadenylation-dependent rRNA catabolic process"/>
    <property type="evidence" value="ECO:0007669"/>
    <property type="project" value="TreeGrafter"/>
</dbReference>
<keyword evidence="13" id="KW-1185">Reference proteome</keyword>
<dbReference type="Pfam" id="PF01138">
    <property type="entry name" value="RNase_PH"/>
    <property type="match status" value="1"/>
</dbReference>
<dbReference type="SUPFAM" id="SSF55666">
    <property type="entry name" value="Ribonuclease PH domain 2-like"/>
    <property type="match status" value="1"/>
</dbReference>
<feature type="region of interest" description="Disordered" evidence="10">
    <location>
        <begin position="1"/>
        <end position="20"/>
    </location>
</feature>
<comment type="subcellular location">
    <subcellularLocation>
        <location evidence="1">Cytoplasm</location>
    </subcellularLocation>
    <subcellularLocation>
        <location evidence="2">Nucleus</location>
        <location evidence="2">Nucleolus</location>
    </subcellularLocation>
</comment>
<evidence type="ECO:0000259" key="11">
    <source>
        <dbReference type="Pfam" id="PF01138"/>
    </source>
</evidence>
<evidence type="ECO:0000256" key="8">
    <source>
        <dbReference type="ARBA" id="ARBA00023242"/>
    </source>
</evidence>
<evidence type="ECO:0000256" key="5">
    <source>
        <dbReference type="ARBA" id="ARBA00022552"/>
    </source>
</evidence>
<dbReference type="AlphaFoldDB" id="A0A2X0KLK8"/>
<evidence type="ECO:0000256" key="6">
    <source>
        <dbReference type="ARBA" id="ARBA00022835"/>
    </source>
</evidence>
<evidence type="ECO:0000313" key="12">
    <source>
        <dbReference type="EMBL" id="SCZ92688.1"/>
    </source>
</evidence>
<organism evidence="12 13">
    <name type="scientific">Microbotryum saponariae</name>
    <dbReference type="NCBI Taxonomy" id="289078"/>
    <lineage>
        <taxon>Eukaryota</taxon>
        <taxon>Fungi</taxon>
        <taxon>Dikarya</taxon>
        <taxon>Basidiomycota</taxon>
        <taxon>Pucciniomycotina</taxon>
        <taxon>Microbotryomycetes</taxon>
        <taxon>Microbotryales</taxon>
        <taxon>Microbotryaceae</taxon>
        <taxon>Microbotryum</taxon>
    </lineage>
</organism>
<dbReference type="STRING" id="289078.A0A2X0KLK8"/>